<keyword evidence="5 12" id="KW-0813">Transport</keyword>
<dbReference type="PANTHER" id="PTHR30570">
    <property type="entry name" value="PERIPLASMIC PHOSPHATE BINDING COMPONENT OF PHOSPHATE ABC TRANSPORTER"/>
    <property type="match status" value="1"/>
</dbReference>
<evidence type="ECO:0000256" key="3">
    <source>
        <dbReference type="ARBA" id="ARBA00008725"/>
    </source>
</evidence>
<evidence type="ECO:0000256" key="1">
    <source>
        <dbReference type="ARBA" id="ARBA00002841"/>
    </source>
</evidence>
<dbReference type="RefSeq" id="WP_172040283.1">
    <property type="nucleotide sequence ID" value="NZ_AP024276.1"/>
</dbReference>
<evidence type="ECO:0000256" key="7">
    <source>
        <dbReference type="ARBA" id="ARBA00022592"/>
    </source>
</evidence>
<keyword evidence="7 12" id="KW-0592">Phosphate transport</keyword>
<keyword evidence="8 12" id="KW-0732">Signal</keyword>
<protein>
    <recommendedName>
        <fullName evidence="12">Phosphate-binding protein</fullName>
    </recommendedName>
</protein>
<comment type="subcellular location">
    <subcellularLocation>
        <location evidence="2 12">Cell membrane</location>
        <topology evidence="2 12">Lipid-anchor</topology>
    </subcellularLocation>
</comment>
<comment type="similarity">
    <text evidence="3 12">Belongs to the PstS family.</text>
</comment>
<dbReference type="Gene3D" id="3.40.190.10">
    <property type="entry name" value="Periplasmic binding protein-like II"/>
    <property type="match status" value="2"/>
</dbReference>
<dbReference type="InterPro" id="IPR024370">
    <property type="entry name" value="PBP_domain"/>
</dbReference>
<evidence type="ECO:0000256" key="9">
    <source>
        <dbReference type="ARBA" id="ARBA00023136"/>
    </source>
</evidence>
<dbReference type="Proteomes" id="UP001549134">
    <property type="component" value="Unassembled WGS sequence"/>
</dbReference>
<dbReference type="SUPFAM" id="SSF53850">
    <property type="entry name" value="Periplasmic binding protein-like II"/>
    <property type="match status" value="1"/>
</dbReference>
<feature type="domain" description="PBP" evidence="13">
    <location>
        <begin position="31"/>
        <end position="258"/>
    </location>
</feature>
<dbReference type="PANTHER" id="PTHR30570:SF4">
    <property type="entry name" value="PHOSPHATE-BINDING PROTEIN PSTS 1"/>
    <property type="match status" value="1"/>
</dbReference>
<organism evidence="14 15">
    <name type="scientific">Streptococcus parasuis</name>
    <dbReference type="NCBI Taxonomy" id="1501662"/>
    <lineage>
        <taxon>Bacteria</taxon>
        <taxon>Bacillati</taxon>
        <taxon>Bacillota</taxon>
        <taxon>Bacilli</taxon>
        <taxon>Lactobacillales</taxon>
        <taxon>Streptococcaceae</taxon>
        <taxon>Streptococcus</taxon>
    </lineage>
</organism>
<evidence type="ECO:0000256" key="11">
    <source>
        <dbReference type="ARBA" id="ARBA00023288"/>
    </source>
</evidence>
<evidence type="ECO:0000256" key="12">
    <source>
        <dbReference type="RuleBase" id="RU367119"/>
    </source>
</evidence>
<reference evidence="14 15" key="1">
    <citation type="submission" date="2024-06" db="EMBL/GenBank/DDBJ databases">
        <title>Genomic Encyclopedia of Type Strains, Phase IV (KMG-IV): sequencing the most valuable type-strain genomes for metagenomic binning, comparative biology and taxonomic classification.</title>
        <authorList>
            <person name="Goeker M."/>
        </authorList>
    </citation>
    <scope>NUCLEOTIDE SEQUENCE [LARGE SCALE GENOMIC DNA]</scope>
    <source>
        <strain evidence="14 15">DSM 29126</strain>
    </source>
</reference>
<accession>A0ABV2EVS3</accession>
<feature type="signal peptide" evidence="12">
    <location>
        <begin position="1"/>
        <end position="21"/>
    </location>
</feature>
<evidence type="ECO:0000256" key="8">
    <source>
        <dbReference type="ARBA" id="ARBA00022729"/>
    </source>
</evidence>
<evidence type="ECO:0000256" key="4">
    <source>
        <dbReference type="ARBA" id="ARBA00011529"/>
    </source>
</evidence>
<dbReference type="NCBIfam" id="TIGR02136">
    <property type="entry name" value="ptsS_2"/>
    <property type="match status" value="1"/>
</dbReference>
<dbReference type="EMBL" id="JBEPLX010000040">
    <property type="protein sequence ID" value="MET3534913.1"/>
    <property type="molecule type" value="Genomic_DNA"/>
</dbReference>
<keyword evidence="15" id="KW-1185">Reference proteome</keyword>
<evidence type="ECO:0000313" key="15">
    <source>
        <dbReference type="Proteomes" id="UP001549134"/>
    </source>
</evidence>
<comment type="function">
    <text evidence="1">Part of the ABC transporter complex PstSACB involved in phosphate import.</text>
</comment>
<keyword evidence="11 12" id="KW-0449">Lipoprotein</keyword>
<dbReference type="InterPro" id="IPR050811">
    <property type="entry name" value="Phosphate_ABC_transporter"/>
</dbReference>
<evidence type="ECO:0000259" key="13">
    <source>
        <dbReference type="Pfam" id="PF12849"/>
    </source>
</evidence>
<dbReference type="Pfam" id="PF12849">
    <property type="entry name" value="PBP_like_2"/>
    <property type="match status" value="1"/>
</dbReference>
<comment type="caution">
    <text evidence="14">The sequence shown here is derived from an EMBL/GenBank/DDBJ whole genome shotgun (WGS) entry which is preliminary data.</text>
</comment>
<keyword evidence="6 12" id="KW-1003">Cell membrane</keyword>
<keyword evidence="9" id="KW-0472">Membrane</keyword>
<comment type="function">
    <text evidence="12">Involved in the system for phosphate transport across the cytoplasmic membrane.</text>
</comment>
<dbReference type="CDD" id="cd13653">
    <property type="entry name" value="PBP2_phosphate_like_1"/>
    <property type="match status" value="1"/>
</dbReference>
<proteinExistence type="inferred from homology"/>
<dbReference type="GeneID" id="78826873"/>
<feature type="chain" id="PRO_5044954813" description="Phosphate-binding protein" evidence="12">
    <location>
        <begin position="22"/>
        <end position="289"/>
    </location>
</feature>
<evidence type="ECO:0000313" key="14">
    <source>
        <dbReference type="EMBL" id="MET3534913.1"/>
    </source>
</evidence>
<comment type="subunit">
    <text evidence="4 12">The complex is composed of two ATP-binding proteins (PstB), two transmembrane proteins (PstC and PstA) and a solute-binding protein (PstS).</text>
</comment>
<evidence type="ECO:0000256" key="2">
    <source>
        <dbReference type="ARBA" id="ARBA00004193"/>
    </source>
</evidence>
<gene>
    <name evidence="14" type="ORF">ABID50_002079</name>
</gene>
<evidence type="ECO:0000256" key="5">
    <source>
        <dbReference type="ARBA" id="ARBA00022448"/>
    </source>
</evidence>
<name>A0ABV2EVS3_9STRE</name>
<keyword evidence="10 12" id="KW-0564">Palmitate</keyword>
<evidence type="ECO:0000256" key="10">
    <source>
        <dbReference type="ARBA" id="ARBA00023139"/>
    </source>
</evidence>
<dbReference type="PROSITE" id="PS51257">
    <property type="entry name" value="PROKAR_LIPOPROTEIN"/>
    <property type="match status" value="1"/>
</dbReference>
<sequence length="289" mass="30832">MKKKQKLGIVALFLLSSMALSGCSSWIDRGESITAVGSTALQPLVEAAADEFGSVNIGKSINVQGGGSGTGLSQVQSGAVQIGNSDVFAEEKDGIDASKLVDHQVAVAGLAVIVNEQVSVKDVTTEDLRKIFTGEITNWKELGGKDLEISIINRAASSGSRATFDSVIMDGQTAVQSQEQDSNGMVKSIVAQTPGAISYLSFAYLDDSVKTIKLNGFEPTAENVATNDWPIWSYEHMYTMGKATDLTEEFLDYMMSDEVQNGIVESMGYISINDMKVVKSADGTVTEKE</sequence>
<dbReference type="InterPro" id="IPR011862">
    <property type="entry name" value="Phos-bd"/>
</dbReference>
<evidence type="ECO:0000256" key="6">
    <source>
        <dbReference type="ARBA" id="ARBA00022475"/>
    </source>
</evidence>